<keyword evidence="2" id="KW-0472">Membrane</keyword>
<keyword evidence="3" id="KW-0378">Hydrolase</keyword>
<evidence type="ECO:0000313" key="4">
    <source>
        <dbReference type="Proteomes" id="UP000288805"/>
    </source>
</evidence>
<accession>A0A438BTJ3</accession>
<evidence type="ECO:0000256" key="2">
    <source>
        <dbReference type="SAM" id="Phobius"/>
    </source>
</evidence>
<sequence>MHVSGFSLDLNWFLQFIFTSFVVALGLLHLVKNTASKYFVVDANFEGGGGGGGGGGGEGGGAGAGDVSVPGGGRSDSSIMPGVSGTGDSCLVCGNLGTKKCSGCKAVRYW</sequence>
<feature type="compositionally biased region" description="Gly residues" evidence="1">
    <location>
        <begin position="52"/>
        <end position="74"/>
    </location>
</feature>
<evidence type="ECO:0000313" key="3">
    <source>
        <dbReference type="EMBL" id="RVW14283.1"/>
    </source>
</evidence>
<evidence type="ECO:0000256" key="1">
    <source>
        <dbReference type="SAM" id="MobiDB-lite"/>
    </source>
</evidence>
<feature type="region of interest" description="Disordered" evidence="1">
    <location>
        <begin position="52"/>
        <end position="85"/>
    </location>
</feature>
<dbReference type="GO" id="GO:0016787">
    <property type="term" value="F:hydrolase activity"/>
    <property type="evidence" value="ECO:0007669"/>
    <property type="project" value="UniProtKB-KW"/>
</dbReference>
<keyword evidence="2" id="KW-0812">Transmembrane</keyword>
<dbReference type="EMBL" id="QGNW01002623">
    <property type="protein sequence ID" value="RVW14283.1"/>
    <property type="molecule type" value="Genomic_DNA"/>
</dbReference>
<comment type="caution">
    <text evidence="3">The sequence shown here is derived from an EMBL/GenBank/DDBJ whole genome shotgun (WGS) entry which is preliminary data.</text>
</comment>
<reference evidence="3 4" key="1">
    <citation type="journal article" date="2018" name="PLoS Genet.">
        <title>Population sequencing reveals clonal diversity and ancestral inbreeding in the grapevine cultivar Chardonnay.</title>
        <authorList>
            <person name="Roach M.J."/>
            <person name="Johnson D.L."/>
            <person name="Bohlmann J."/>
            <person name="van Vuuren H.J."/>
            <person name="Jones S.J."/>
            <person name="Pretorius I.S."/>
            <person name="Schmidt S.A."/>
            <person name="Borneman A.R."/>
        </authorList>
    </citation>
    <scope>NUCLEOTIDE SEQUENCE [LARGE SCALE GENOMIC DNA]</scope>
    <source>
        <strain evidence="4">cv. Chardonnay</strain>
        <tissue evidence="3">Leaf</tissue>
    </source>
</reference>
<name>A0A438BTJ3_VITVI</name>
<organism evidence="3 4">
    <name type="scientific">Vitis vinifera</name>
    <name type="common">Grape</name>
    <dbReference type="NCBI Taxonomy" id="29760"/>
    <lineage>
        <taxon>Eukaryota</taxon>
        <taxon>Viridiplantae</taxon>
        <taxon>Streptophyta</taxon>
        <taxon>Embryophyta</taxon>
        <taxon>Tracheophyta</taxon>
        <taxon>Spermatophyta</taxon>
        <taxon>Magnoliopsida</taxon>
        <taxon>eudicotyledons</taxon>
        <taxon>Gunneridae</taxon>
        <taxon>Pentapetalae</taxon>
        <taxon>rosids</taxon>
        <taxon>Vitales</taxon>
        <taxon>Vitaceae</taxon>
        <taxon>Viteae</taxon>
        <taxon>Vitis</taxon>
    </lineage>
</organism>
<keyword evidence="2" id="KW-1133">Transmembrane helix</keyword>
<feature type="transmembrane region" description="Helical" evidence="2">
    <location>
        <begin position="12"/>
        <end position="31"/>
    </location>
</feature>
<proteinExistence type="predicted"/>
<dbReference type="AlphaFoldDB" id="A0A438BTJ3"/>
<dbReference type="Proteomes" id="UP000288805">
    <property type="component" value="Unassembled WGS sequence"/>
</dbReference>
<protein>
    <submittedName>
        <fullName evidence="3">Ubiquitin carboxyl-terminal hydrolase 19</fullName>
    </submittedName>
</protein>
<gene>
    <name evidence="3" type="primary">UBP19_2</name>
    <name evidence="3" type="ORF">CK203_095377</name>
</gene>